<evidence type="ECO:0000256" key="10">
    <source>
        <dbReference type="ARBA" id="ARBA00022825"/>
    </source>
</evidence>
<evidence type="ECO:0000256" key="9">
    <source>
        <dbReference type="ARBA" id="ARBA00022801"/>
    </source>
</evidence>
<evidence type="ECO:0000256" key="16">
    <source>
        <dbReference type="SAM" id="MobiDB-lite"/>
    </source>
</evidence>
<gene>
    <name evidence="19" type="ORF">CROQUDRAFT_659859</name>
</gene>
<feature type="active site" description="Charge relay system" evidence="15">
    <location>
        <position position="312"/>
    </location>
</feature>
<dbReference type="EMBL" id="MU167293">
    <property type="protein sequence ID" value="KAG0144533.1"/>
    <property type="molecule type" value="Genomic_DNA"/>
</dbReference>
<feature type="binding site" evidence="15">
    <location>
        <position position="590"/>
    </location>
    <ligand>
        <name>Ca(2+)</name>
        <dbReference type="ChEBI" id="CHEBI:29108"/>
    </ligand>
</feature>
<dbReference type="GO" id="GO:0046872">
    <property type="term" value="F:metal ion binding"/>
    <property type="evidence" value="ECO:0007669"/>
    <property type="project" value="UniProtKB-UniRule"/>
</dbReference>
<comment type="function">
    <text evidence="2">Secreted tripeptidyl-peptidase which degrades proteins at acidic pHs and is involved in virulence.</text>
</comment>
<dbReference type="InterPro" id="IPR030400">
    <property type="entry name" value="Sedolisin_dom"/>
</dbReference>
<evidence type="ECO:0000256" key="1">
    <source>
        <dbReference type="ARBA" id="ARBA00001910"/>
    </source>
</evidence>
<evidence type="ECO:0000256" key="7">
    <source>
        <dbReference type="ARBA" id="ARBA00022723"/>
    </source>
</evidence>
<dbReference type="InterPro" id="IPR015366">
    <property type="entry name" value="S53_propep"/>
</dbReference>
<evidence type="ECO:0000256" key="14">
    <source>
        <dbReference type="ARBA" id="ARBA00023180"/>
    </source>
</evidence>
<dbReference type="GO" id="GO:0008240">
    <property type="term" value="F:tripeptidyl-peptidase activity"/>
    <property type="evidence" value="ECO:0007669"/>
    <property type="project" value="UniProtKB-EC"/>
</dbReference>
<dbReference type="PANTHER" id="PTHR14218:SF15">
    <property type="entry name" value="TRIPEPTIDYL-PEPTIDASE 1"/>
    <property type="match status" value="1"/>
</dbReference>
<feature type="binding site" evidence="15">
    <location>
        <position position="572"/>
    </location>
    <ligand>
        <name>Ca(2+)</name>
        <dbReference type="ChEBI" id="CHEBI:29108"/>
    </ligand>
</feature>
<reference evidence="19" key="1">
    <citation type="submission" date="2013-11" db="EMBL/GenBank/DDBJ databases">
        <title>Genome sequence of the fusiform rust pathogen reveals effectors for host alternation and coevolution with pine.</title>
        <authorList>
            <consortium name="DOE Joint Genome Institute"/>
            <person name="Smith K."/>
            <person name="Pendleton A."/>
            <person name="Kubisiak T."/>
            <person name="Anderson C."/>
            <person name="Salamov A."/>
            <person name="Aerts A."/>
            <person name="Riley R."/>
            <person name="Clum A."/>
            <person name="Lindquist E."/>
            <person name="Ence D."/>
            <person name="Campbell M."/>
            <person name="Kronenberg Z."/>
            <person name="Feau N."/>
            <person name="Dhillon B."/>
            <person name="Hamelin R."/>
            <person name="Burleigh J."/>
            <person name="Smith J."/>
            <person name="Yandell M."/>
            <person name="Nelson C."/>
            <person name="Grigoriev I."/>
            <person name="Davis J."/>
        </authorList>
    </citation>
    <scope>NUCLEOTIDE SEQUENCE</scope>
    <source>
        <strain evidence="19">G11</strain>
    </source>
</reference>
<dbReference type="GO" id="GO:0004252">
    <property type="term" value="F:serine-type endopeptidase activity"/>
    <property type="evidence" value="ECO:0007669"/>
    <property type="project" value="UniProtKB-UniRule"/>
</dbReference>
<evidence type="ECO:0000313" key="20">
    <source>
        <dbReference type="Proteomes" id="UP000886653"/>
    </source>
</evidence>
<evidence type="ECO:0000256" key="3">
    <source>
        <dbReference type="ARBA" id="ARBA00004239"/>
    </source>
</evidence>
<feature type="chain" id="PRO_5040258219" description="tripeptidyl-peptidase II" evidence="17">
    <location>
        <begin position="21"/>
        <end position="664"/>
    </location>
</feature>
<dbReference type="GO" id="GO:0006508">
    <property type="term" value="P:proteolysis"/>
    <property type="evidence" value="ECO:0007669"/>
    <property type="project" value="UniProtKB-KW"/>
</dbReference>
<feature type="domain" description="Peptidase S53" evidence="18">
    <location>
        <begin position="225"/>
        <end position="612"/>
    </location>
</feature>
<evidence type="ECO:0000256" key="6">
    <source>
        <dbReference type="ARBA" id="ARBA00022670"/>
    </source>
</evidence>
<evidence type="ECO:0000256" key="2">
    <source>
        <dbReference type="ARBA" id="ARBA00002451"/>
    </source>
</evidence>
<evidence type="ECO:0000256" key="8">
    <source>
        <dbReference type="ARBA" id="ARBA00022729"/>
    </source>
</evidence>
<evidence type="ECO:0000256" key="15">
    <source>
        <dbReference type="PROSITE-ProRule" id="PRU01032"/>
    </source>
</evidence>
<dbReference type="GO" id="GO:0005576">
    <property type="term" value="C:extracellular region"/>
    <property type="evidence" value="ECO:0007669"/>
    <property type="project" value="UniProtKB-SubCell"/>
</dbReference>
<name>A0A9P6TBE2_9BASI</name>
<dbReference type="CDD" id="cd04056">
    <property type="entry name" value="Peptidases_S53"/>
    <property type="match status" value="1"/>
</dbReference>
<comment type="catalytic activity">
    <reaction evidence="1">
        <text>Release of an N-terminal tripeptide from a polypeptide.</text>
        <dbReference type="EC" id="3.4.14.10"/>
    </reaction>
</comment>
<evidence type="ECO:0000256" key="5">
    <source>
        <dbReference type="ARBA" id="ARBA00022525"/>
    </source>
</evidence>
<protein>
    <recommendedName>
        <fullName evidence="4">tripeptidyl-peptidase II</fullName>
        <ecNumber evidence="4">3.4.14.10</ecNumber>
    </recommendedName>
</protein>
<dbReference type="FunFam" id="3.40.50.200:FF:000015">
    <property type="entry name" value="Tripeptidyl peptidase A"/>
    <property type="match status" value="1"/>
</dbReference>
<dbReference type="PANTHER" id="PTHR14218">
    <property type="entry name" value="PROTEASE S8 TRIPEPTIDYL PEPTIDASE I CLN2"/>
    <property type="match status" value="1"/>
</dbReference>
<keyword evidence="5" id="KW-0964">Secreted</keyword>
<feature type="binding site" evidence="15">
    <location>
        <position position="592"/>
    </location>
    <ligand>
        <name>Ca(2+)</name>
        <dbReference type="ChEBI" id="CHEBI:29108"/>
    </ligand>
</feature>
<keyword evidence="11 15" id="KW-0106">Calcium</keyword>
<keyword evidence="12" id="KW-0843">Virulence</keyword>
<evidence type="ECO:0000256" key="17">
    <source>
        <dbReference type="SAM" id="SignalP"/>
    </source>
</evidence>
<keyword evidence="6 15" id="KW-0645">Protease</keyword>
<feature type="active site" description="Charge relay system" evidence="15">
    <location>
        <position position="529"/>
    </location>
</feature>
<keyword evidence="20" id="KW-1185">Reference proteome</keyword>
<dbReference type="Pfam" id="PF09286">
    <property type="entry name" value="Pro-kuma_activ"/>
    <property type="match status" value="1"/>
</dbReference>
<dbReference type="SUPFAM" id="SSF54897">
    <property type="entry name" value="Protease propeptides/inhibitors"/>
    <property type="match status" value="1"/>
</dbReference>
<keyword evidence="13" id="KW-0865">Zymogen</keyword>
<keyword evidence="14" id="KW-0325">Glycoprotein</keyword>
<feature type="active site" description="Charge relay system" evidence="15">
    <location>
        <position position="308"/>
    </location>
</feature>
<evidence type="ECO:0000256" key="12">
    <source>
        <dbReference type="ARBA" id="ARBA00023026"/>
    </source>
</evidence>
<evidence type="ECO:0000256" key="13">
    <source>
        <dbReference type="ARBA" id="ARBA00023145"/>
    </source>
</evidence>
<dbReference type="Proteomes" id="UP000886653">
    <property type="component" value="Unassembled WGS sequence"/>
</dbReference>
<accession>A0A9P6TBE2</accession>
<evidence type="ECO:0000256" key="11">
    <source>
        <dbReference type="ARBA" id="ARBA00022837"/>
    </source>
</evidence>
<dbReference type="InterPro" id="IPR000209">
    <property type="entry name" value="Peptidase_S8/S53_dom"/>
</dbReference>
<comment type="caution">
    <text evidence="19">The sequence shown here is derived from an EMBL/GenBank/DDBJ whole genome shotgun (WGS) entry which is preliminary data.</text>
</comment>
<comment type="subcellular location">
    <subcellularLocation>
        <location evidence="3">Secreted</location>
        <location evidence="3">Extracellular space</location>
    </subcellularLocation>
</comment>
<dbReference type="CDD" id="cd11377">
    <property type="entry name" value="Pro-peptidase_S53"/>
    <property type="match status" value="1"/>
</dbReference>
<evidence type="ECO:0000256" key="4">
    <source>
        <dbReference type="ARBA" id="ARBA00012462"/>
    </source>
</evidence>
<keyword evidence="7 15" id="KW-0479">Metal-binding</keyword>
<dbReference type="EC" id="3.4.14.10" evidence="4"/>
<dbReference type="SUPFAM" id="SSF52743">
    <property type="entry name" value="Subtilisin-like"/>
    <property type="match status" value="1"/>
</dbReference>
<dbReference type="OrthoDB" id="409122at2759"/>
<evidence type="ECO:0000259" key="18">
    <source>
        <dbReference type="PROSITE" id="PS51695"/>
    </source>
</evidence>
<sequence length="664" mass="72062">MTLRLENLVILLTFALLSRSASVDYLSTRSQQAVLFETHRAPSTFTRLPSPPPKDHRLDLRIGLKTQLADRIEELLGKISDPSHSFYGNYLTDVESDQLAQPDEDAIVAVNDWLLAHSFEEESLKWSRTKDWVTVVDVPLPTAERMLNTSYSIFQHQDGEHIIRTESFSLPKNLHRHIDVVQPTTMFGRLSKQRSTVKVVDSLPQDQVVSLLDIGSPNNCSDPSSVTNDCLRKLYKTYDYQVKWSQKGNSIGITGYLSEAANLADAQMFLKTQRSDQMGQTFSVFPVNGGQNLQTVTDEQAFQGLGIEANLDTQTALGFTAPTPNIFYPVGGNPPFVPDSFTPINSNEPYLAWLEYILTLNNSQIPQVISTSYGDDEQTIPLSYAIKVCNAFGQLGARGVSVIFSSGDNGVGPSGHCTANDGTKASRFLPSFPASCPYVTAVGATQNFAPEVAVSESGPGGYTSGGGFTNYFERPSWQNADVNKYLSSIGNMSQGMYNQNGRAFPDVSAQGAKYVIAWNRKFIRVGGTSAAAPTFASVISLLNDYNLSNGGRSLGYLNPWLYATGRKGLNDITSGNSAGCDTKGFPAGKGWDPVTGLGTPDFKRLQTVLPTWLMGMRTPDVNKPQTAAPVTGLKTPDVGRPQTATPVKGPGAPGFKKNQTAVAS</sequence>
<dbReference type="PROSITE" id="PS51695">
    <property type="entry name" value="SEDOLISIN"/>
    <property type="match status" value="1"/>
</dbReference>
<dbReference type="InterPro" id="IPR036852">
    <property type="entry name" value="Peptidase_S8/S53_dom_sf"/>
</dbReference>
<comment type="cofactor">
    <cofactor evidence="15">
        <name>Ca(2+)</name>
        <dbReference type="ChEBI" id="CHEBI:29108"/>
    </cofactor>
    <text evidence="15">Binds 1 Ca(2+) ion per subunit.</text>
</comment>
<organism evidence="19 20">
    <name type="scientific">Cronartium quercuum f. sp. fusiforme G11</name>
    <dbReference type="NCBI Taxonomy" id="708437"/>
    <lineage>
        <taxon>Eukaryota</taxon>
        <taxon>Fungi</taxon>
        <taxon>Dikarya</taxon>
        <taxon>Basidiomycota</taxon>
        <taxon>Pucciniomycotina</taxon>
        <taxon>Pucciniomycetes</taxon>
        <taxon>Pucciniales</taxon>
        <taxon>Coleosporiaceae</taxon>
        <taxon>Cronartium</taxon>
    </lineage>
</organism>
<keyword evidence="8 17" id="KW-0732">Signal</keyword>
<proteinExistence type="predicted"/>
<dbReference type="SMART" id="SM00944">
    <property type="entry name" value="Pro-kuma_activ"/>
    <property type="match status" value="1"/>
</dbReference>
<dbReference type="InterPro" id="IPR050819">
    <property type="entry name" value="Tripeptidyl-peptidase_I"/>
</dbReference>
<keyword evidence="9 15" id="KW-0378">Hydrolase</keyword>
<keyword evidence="10 15" id="KW-0720">Serine protease</keyword>
<dbReference type="Gene3D" id="3.40.50.200">
    <property type="entry name" value="Peptidase S8/S53 domain"/>
    <property type="match status" value="1"/>
</dbReference>
<feature type="region of interest" description="Disordered" evidence="16">
    <location>
        <begin position="619"/>
        <end position="664"/>
    </location>
</feature>
<feature type="signal peptide" evidence="17">
    <location>
        <begin position="1"/>
        <end position="20"/>
    </location>
</feature>
<dbReference type="AlphaFoldDB" id="A0A9P6TBE2"/>
<evidence type="ECO:0000313" key="19">
    <source>
        <dbReference type="EMBL" id="KAG0144533.1"/>
    </source>
</evidence>
<dbReference type="Pfam" id="PF00082">
    <property type="entry name" value="Peptidase_S8"/>
    <property type="match status" value="1"/>
</dbReference>
<feature type="binding site" evidence="15">
    <location>
        <position position="571"/>
    </location>
    <ligand>
        <name>Ca(2+)</name>
        <dbReference type="ChEBI" id="CHEBI:29108"/>
    </ligand>
</feature>